<evidence type="ECO:0000259" key="11">
    <source>
        <dbReference type="PROSITE" id="PS51371"/>
    </source>
</evidence>
<evidence type="ECO:0000256" key="6">
    <source>
        <dbReference type="ARBA" id="ARBA00023122"/>
    </source>
</evidence>
<dbReference type="InterPro" id="IPR044751">
    <property type="entry name" value="Ion_transp-like_CBS"/>
</dbReference>
<dbReference type="Pfam" id="PF01595">
    <property type="entry name" value="CNNM"/>
    <property type="match status" value="1"/>
</dbReference>
<dbReference type="PROSITE" id="PS51846">
    <property type="entry name" value="CNNM"/>
    <property type="match status" value="1"/>
</dbReference>
<dbReference type="Proteomes" id="UP000238823">
    <property type="component" value="Unassembled WGS sequence"/>
</dbReference>
<feature type="transmembrane region" description="Helical" evidence="10">
    <location>
        <begin position="6"/>
        <end position="26"/>
    </location>
</feature>
<evidence type="ECO:0000259" key="12">
    <source>
        <dbReference type="PROSITE" id="PS51846"/>
    </source>
</evidence>
<comment type="subcellular location">
    <subcellularLocation>
        <location evidence="1">Cell membrane</location>
        <topology evidence="1">Multi-pass membrane protein</topology>
    </subcellularLocation>
</comment>
<dbReference type="PANTHER" id="PTHR43099:SF5">
    <property type="entry name" value="HLYC_CORC FAMILY TRANSPORTER"/>
    <property type="match status" value="1"/>
</dbReference>
<dbReference type="InterPro" id="IPR005170">
    <property type="entry name" value="Transptr-assoc_dom"/>
</dbReference>
<comment type="caution">
    <text evidence="13">The sequence shown here is derived from an EMBL/GenBank/DDBJ whole genome shotgun (WGS) entry which is preliminary data.</text>
</comment>
<evidence type="ECO:0000256" key="7">
    <source>
        <dbReference type="ARBA" id="ARBA00023136"/>
    </source>
</evidence>
<dbReference type="GO" id="GO:0050660">
    <property type="term" value="F:flavin adenine dinucleotide binding"/>
    <property type="evidence" value="ECO:0007669"/>
    <property type="project" value="InterPro"/>
</dbReference>
<organism evidence="13 14">
    <name type="scientific">Enhygromyxa salina</name>
    <dbReference type="NCBI Taxonomy" id="215803"/>
    <lineage>
        <taxon>Bacteria</taxon>
        <taxon>Pseudomonadati</taxon>
        <taxon>Myxococcota</taxon>
        <taxon>Polyangia</taxon>
        <taxon>Nannocystales</taxon>
        <taxon>Nannocystaceae</taxon>
        <taxon>Enhygromyxa</taxon>
    </lineage>
</organism>
<evidence type="ECO:0000256" key="1">
    <source>
        <dbReference type="ARBA" id="ARBA00004651"/>
    </source>
</evidence>
<sequence length="433" mass="46955">MLAKLILTAVFVFLNGIFVAAEFALVKTRPTRLQALAEQGDARAKRLLGMIEQLDLYLSACQLGITIASLVLGYLAEPAFAALIELGAASLGFDTHASTTLHVVSFGLALTIVTLLHMILGEQWPKIWAIHTAERTSLRLSLPLKLFTMIFKPLIVVVNVVSNGLLRLVGVSAGHGEHDADVRELKGIIGAAASAGNISARQRMFAENILDLVELEIRHVMVPRTQVAFLDLAATTEDNLERVRSLGHSRWPLCNKDLDEVVGILLTRDLLDTVLGGGEVQLDAIARAPLFVPDTQPLSRFIVESQQTGHQGAIVLDEHGTMVGMVFLEDALEEIVGPLHDERDEVKAAFEQRDDGVIEMDGALDLPAASSLLGVEIVDTHDTVGGYIIAALGRLPRKGDTLVVGAYDAEVVRVGRRRSIARVCFTPREPTDR</sequence>
<protein>
    <submittedName>
        <fullName evidence="13">Magnesium and cobalt efflux protein CorC</fullName>
    </submittedName>
</protein>
<dbReference type="InterPro" id="IPR002550">
    <property type="entry name" value="CNNM"/>
</dbReference>
<reference evidence="13 14" key="1">
    <citation type="submission" date="2018-03" db="EMBL/GenBank/DDBJ databases">
        <title>Draft Genome Sequences of the Obligatory Marine Myxobacteria Enhygromyxa salina SWB007.</title>
        <authorList>
            <person name="Poehlein A."/>
            <person name="Moghaddam J.A."/>
            <person name="Harms H."/>
            <person name="Alanjari M."/>
            <person name="Koenig G.M."/>
            <person name="Daniel R."/>
            <person name="Schaeberle T.F."/>
        </authorList>
    </citation>
    <scope>NUCLEOTIDE SEQUENCE [LARGE SCALE GENOMIC DNA]</scope>
    <source>
        <strain evidence="13 14">SWB007</strain>
    </source>
</reference>
<evidence type="ECO:0000256" key="2">
    <source>
        <dbReference type="ARBA" id="ARBA00022475"/>
    </source>
</evidence>
<evidence type="ECO:0000256" key="10">
    <source>
        <dbReference type="SAM" id="Phobius"/>
    </source>
</evidence>
<evidence type="ECO:0000256" key="3">
    <source>
        <dbReference type="ARBA" id="ARBA00022692"/>
    </source>
</evidence>
<evidence type="ECO:0000256" key="8">
    <source>
        <dbReference type="PROSITE-ProRule" id="PRU00703"/>
    </source>
</evidence>
<dbReference type="EMBL" id="PVNL01000057">
    <property type="protein sequence ID" value="PRQ07193.1"/>
    <property type="molecule type" value="Genomic_DNA"/>
</dbReference>
<accession>A0A2S9YQ25</accession>
<evidence type="ECO:0000256" key="4">
    <source>
        <dbReference type="ARBA" id="ARBA00022737"/>
    </source>
</evidence>
<dbReference type="CDD" id="cd04590">
    <property type="entry name" value="CBS_pair_CorC_HlyC_assoc"/>
    <property type="match status" value="1"/>
</dbReference>
<dbReference type="SUPFAM" id="SSF54631">
    <property type="entry name" value="CBS-domain pair"/>
    <property type="match status" value="1"/>
</dbReference>
<dbReference type="InterPro" id="IPR000644">
    <property type="entry name" value="CBS_dom"/>
</dbReference>
<keyword evidence="7 9" id="KW-0472">Membrane</keyword>
<dbReference type="Gene3D" id="3.10.580.10">
    <property type="entry name" value="CBS-domain"/>
    <property type="match status" value="1"/>
</dbReference>
<dbReference type="PROSITE" id="PS51371">
    <property type="entry name" value="CBS"/>
    <property type="match status" value="2"/>
</dbReference>
<dbReference type="InterPro" id="IPR036318">
    <property type="entry name" value="FAD-bd_PCMH-like_sf"/>
</dbReference>
<evidence type="ECO:0000256" key="5">
    <source>
        <dbReference type="ARBA" id="ARBA00022989"/>
    </source>
</evidence>
<keyword evidence="3 9" id="KW-0812">Transmembrane</keyword>
<dbReference type="Gene3D" id="3.30.465.10">
    <property type="match status" value="1"/>
</dbReference>
<keyword evidence="4" id="KW-0677">Repeat</keyword>
<keyword evidence="6 8" id="KW-0129">CBS domain</keyword>
<feature type="transmembrane region" description="Helical" evidence="10">
    <location>
        <begin position="142"/>
        <end position="161"/>
    </location>
</feature>
<dbReference type="InterPro" id="IPR051676">
    <property type="entry name" value="UPF0053_domain"/>
</dbReference>
<dbReference type="InterPro" id="IPR016169">
    <property type="entry name" value="FAD-bd_PCMH_sub2"/>
</dbReference>
<feature type="domain" description="CBS" evidence="11">
    <location>
        <begin position="221"/>
        <end position="280"/>
    </location>
</feature>
<evidence type="ECO:0000256" key="9">
    <source>
        <dbReference type="PROSITE-ProRule" id="PRU01193"/>
    </source>
</evidence>
<feature type="transmembrane region" description="Helical" evidence="10">
    <location>
        <begin position="56"/>
        <end position="76"/>
    </location>
</feature>
<evidence type="ECO:0000313" key="13">
    <source>
        <dbReference type="EMBL" id="PRQ07193.1"/>
    </source>
</evidence>
<dbReference type="PANTHER" id="PTHR43099">
    <property type="entry name" value="UPF0053 PROTEIN YRKA"/>
    <property type="match status" value="1"/>
</dbReference>
<dbReference type="AlphaFoldDB" id="A0A2S9YQ25"/>
<dbReference type="SUPFAM" id="SSF56176">
    <property type="entry name" value="FAD-binding/transporter-associated domain-like"/>
    <property type="match status" value="1"/>
</dbReference>
<evidence type="ECO:0000313" key="14">
    <source>
        <dbReference type="Proteomes" id="UP000238823"/>
    </source>
</evidence>
<keyword evidence="2" id="KW-1003">Cell membrane</keyword>
<feature type="domain" description="CBS" evidence="11">
    <location>
        <begin position="285"/>
        <end position="342"/>
    </location>
</feature>
<dbReference type="GO" id="GO:0005886">
    <property type="term" value="C:plasma membrane"/>
    <property type="evidence" value="ECO:0007669"/>
    <property type="project" value="UniProtKB-SubCell"/>
</dbReference>
<dbReference type="Pfam" id="PF03471">
    <property type="entry name" value="CorC_HlyC"/>
    <property type="match status" value="1"/>
</dbReference>
<feature type="domain" description="CNNM transmembrane" evidence="12">
    <location>
        <begin position="1"/>
        <end position="202"/>
    </location>
</feature>
<dbReference type="SMART" id="SM01091">
    <property type="entry name" value="CorC_HlyC"/>
    <property type="match status" value="1"/>
</dbReference>
<gene>
    <name evidence="13" type="primary">corC_2</name>
    <name evidence="13" type="ORF">ENSA7_29000</name>
</gene>
<feature type="transmembrane region" description="Helical" evidence="10">
    <location>
        <begin position="101"/>
        <end position="121"/>
    </location>
</feature>
<keyword evidence="5 9" id="KW-1133">Transmembrane helix</keyword>
<name>A0A2S9YQ25_9BACT</name>
<dbReference type="InterPro" id="IPR046342">
    <property type="entry name" value="CBS_dom_sf"/>
</dbReference>
<dbReference type="RefSeq" id="WP_181233746.1">
    <property type="nucleotide sequence ID" value="NZ_PVNL01000057.1"/>
</dbReference>
<proteinExistence type="predicted"/>